<protein>
    <submittedName>
        <fullName evidence="2">NF-X1 finger and helicase domain protein</fullName>
    </submittedName>
</protein>
<dbReference type="InterPro" id="IPR045055">
    <property type="entry name" value="DNA2/NAM7-like"/>
</dbReference>
<keyword evidence="1 2" id="KW-0378">Hydrolase</keyword>
<dbReference type="Pfam" id="PF13086">
    <property type="entry name" value="AAA_11"/>
    <property type="match status" value="1"/>
</dbReference>
<proteinExistence type="predicted"/>
<sequence length="1194" mass="134880">MPPAMKLERFQSQIIPFLEIVSHPDVLSSLILEQAVGTIYNVLYGRGGSRAVGLFTYIGDVLEASKGNIDFAEKLEVSCHVFSLVVELNSEAQVQNDLKTQAKRMHDLFVATQGTDRNHGNRYLDRLLRRLEMGSSLPTAPQPKAKPKKADPSFVVAHEPPGGRHNNDHANICNIRIMPTYQEIICRRAEYLPATDPTQWHIDGIQGLVDRNFRLLREDTIGQLRDAIHVELQPSASEHRAQQRTLTYHDARIAHLGLDPVLGFYFEVQFPQPGRLRAFTARERQIWWQVSKRLQPGALVCLTVRGKSVIFCTVTELRRTKSEDSEAKKESTEQLLWNDNEKASVLLHLVDQRSNIIQSILHQYSRKALPMSLVEFPGVLLPGFEPTLRALQGISESQNLPFPDLLLPADSSTGGKRSIPPPSYALKRGFVFNLRCLMNNGKDFHVRAGQPVDVEYLQENSSLDGAQAEALVHSLQHTISIIQGPPGTGKSYTGVALIKALLANRVQRKTRLGPIICVTYTNHALDQLLEALIDKGVTSQIVRIGSRSKSERLQQFNIRKVAQNIDRTRLEKSSQWSLYGELKKYTKDFDILGLRENITATRLQAYLRENYYQHYSALFGEDEEGFQIVTNSDPQVEINKWLQDGANDSPVVRSVDDLQMVNPLQMCRQERQMLYEHWVEEMTADMHDEVIQLTASHAETKSEFDDIRDEVNLRCLNEAHIIGLTTSGLARNLSMLRNLQSKVVLCEEAGEVLEAHLLTALLPSVEHTILIGDHLQLRPQIHNHELSRENPHGGERYSLDVSLFERLVDSESAMGSNLPFCTLETQRRMHPSIAQLVRDTLYPRLSDDPSVADYPDVVGMRKRLFWLDHKVPEGDAGIHDAMATTHWNQHEIDMTIGLVSHLVRQGKYHSNEIAVLTPYLGQLHRLRQILGRSFAISLGEQDQEDLDHAGFEDETAAGPTIRTTLLRTLRVATIDNFQGEEAKVVIISLVRSNPQNRCGFLRTPNRINVLLSRAQHGMYIIGNSATSEHVPMWANVFEILRRNENIGPALELQCPRHPDTPIYVCEPDDFTRVSPEGGCDLRCVHRLACGHACMQKCHSNILHNTVHCLERCERPLKGCTHECPKKCGDACPSRCTVDVFQADRTLECGHVVQNLPCWQSQNLKAVKLWNIMRTASTCNRHRNGCTQNDCVRVS</sequence>
<gene>
    <name evidence="2" type="ORF">ATEIFO6365_0013034500</name>
</gene>
<dbReference type="CDD" id="cd18808">
    <property type="entry name" value="SF1_C_Upf1"/>
    <property type="match status" value="1"/>
</dbReference>
<dbReference type="InterPro" id="IPR041677">
    <property type="entry name" value="DNA2/NAM7_AAA_11"/>
</dbReference>
<evidence type="ECO:0000313" key="3">
    <source>
        <dbReference type="Proteomes" id="UP000452235"/>
    </source>
</evidence>
<evidence type="ECO:0000256" key="1">
    <source>
        <dbReference type="ARBA" id="ARBA00022806"/>
    </source>
</evidence>
<dbReference type="PANTHER" id="PTHR10887">
    <property type="entry name" value="DNA2/NAM7 HELICASE FAMILY"/>
    <property type="match status" value="1"/>
</dbReference>
<dbReference type="SUPFAM" id="SSF52540">
    <property type="entry name" value="P-loop containing nucleoside triphosphate hydrolases"/>
    <property type="match status" value="1"/>
</dbReference>
<dbReference type="InterPro" id="IPR041679">
    <property type="entry name" value="DNA2/NAM7-like_C"/>
</dbReference>
<comment type="caution">
    <text evidence="2">The sequence shown here is derived from an EMBL/GenBank/DDBJ whole genome shotgun (WGS) entry which is preliminary data.</text>
</comment>
<evidence type="ECO:0000313" key="2">
    <source>
        <dbReference type="EMBL" id="GFF21011.1"/>
    </source>
</evidence>
<dbReference type="GO" id="GO:0031048">
    <property type="term" value="P:regulatory ncRNA-mediated heterochromatin formation"/>
    <property type="evidence" value="ECO:0007669"/>
    <property type="project" value="TreeGrafter"/>
</dbReference>
<dbReference type="Proteomes" id="UP000452235">
    <property type="component" value="Unassembled WGS sequence"/>
</dbReference>
<name>A0A5M3ZCJ6_ASPTE</name>
<keyword evidence="3" id="KW-1185">Reference proteome</keyword>
<keyword evidence="1 2" id="KW-0067">ATP-binding</keyword>
<dbReference type="VEuPathDB" id="FungiDB:ATEG_09836"/>
<dbReference type="FunFam" id="3.40.50.300:FF:001660">
    <property type="entry name" value="NF-X1 finger and helicase protein, putative"/>
    <property type="match status" value="1"/>
</dbReference>
<dbReference type="InterPro" id="IPR027417">
    <property type="entry name" value="P-loop_NTPase"/>
</dbReference>
<keyword evidence="1 2" id="KW-0347">Helicase</keyword>
<dbReference type="AlphaFoldDB" id="A0A5M3ZCJ6"/>
<accession>A0A5M3ZCJ6</accession>
<dbReference type="InterPro" id="IPR047187">
    <property type="entry name" value="SF1_C_Upf1"/>
</dbReference>
<dbReference type="VEuPathDB" id="FungiDB:ATEG_10362"/>
<organism evidence="2 3">
    <name type="scientific">Aspergillus terreus</name>
    <dbReference type="NCBI Taxonomy" id="33178"/>
    <lineage>
        <taxon>Eukaryota</taxon>
        <taxon>Fungi</taxon>
        <taxon>Dikarya</taxon>
        <taxon>Ascomycota</taxon>
        <taxon>Pezizomycotina</taxon>
        <taxon>Eurotiomycetes</taxon>
        <taxon>Eurotiomycetidae</taxon>
        <taxon>Eurotiales</taxon>
        <taxon>Aspergillaceae</taxon>
        <taxon>Aspergillus</taxon>
        <taxon>Aspergillus subgen. Circumdati</taxon>
    </lineage>
</organism>
<dbReference type="CDD" id="cd17936">
    <property type="entry name" value="EEXXEc_NFX1"/>
    <property type="match status" value="1"/>
</dbReference>
<dbReference type="EMBL" id="BLJY01000013">
    <property type="protein sequence ID" value="GFF21011.1"/>
    <property type="molecule type" value="Genomic_DNA"/>
</dbReference>
<dbReference type="GO" id="GO:0031380">
    <property type="term" value="C:nuclear RNA-directed RNA polymerase complex"/>
    <property type="evidence" value="ECO:0007669"/>
    <property type="project" value="TreeGrafter"/>
</dbReference>
<dbReference type="Pfam" id="PF13087">
    <property type="entry name" value="AAA_12"/>
    <property type="match status" value="1"/>
</dbReference>
<reference evidence="2 3" key="1">
    <citation type="submission" date="2020-01" db="EMBL/GenBank/DDBJ databases">
        <title>Aspergillus terreus IFO 6365 whole genome shotgun sequence.</title>
        <authorList>
            <person name="Kanamasa S."/>
            <person name="Takahashi H."/>
        </authorList>
    </citation>
    <scope>NUCLEOTIDE SEQUENCE [LARGE SCALE GENOMIC DNA]</scope>
    <source>
        <strain evidence="2 3">IFO 6365</strain>
    </source>
</reference>
<keyword evidence="1 2" id="KW-0547">Nucleotide-binding</keyword>
<dbReference type="GO" id="GO:0004386">
    <property type="term" value="F:helicase activity"/>
    <property type="evidence" value="ECO:0007669"/>
    <property type="project" value="UniProtKB-KW"/>
</dbReference>
<dbReference type="Gene3D" id="3.40.50.300">
    <property type="entry name" value="P-loop containing nucleotide triphosphate hydrolases"/>
    <property type="match status" value="2"/>
</dbReference>
<dbReference type="OrthoDB" id="2423195at2759"/>
<dbReference type="PANTHER" id="PTHR10887:SF445">
    <property type="entry name" value="NFX1-TYPE ZINC FINGER-CONTAINING PROTEIN 1"/>
    <property type="match status" value="1"/>
</dbReference>